<dbReference type="SMART" id="SM01260">
    <property type="entry name" value="LANC_like"/>
    <property type="match status" value="1"/>
</dbReference>
<evidence type="ECO:0008006" key="4">
    <source>
        <dbReference type="Google" id="ProtNLM"/>
    </source>
</evidence>
<dbReference type="EMBL" id="JACGCM010001655">
    <property type="protein sequence ID" value="KAF6152083.1"/>
    <property type="molecule type" value="Genomic_DNA"/>
</dbReference>
<feature type="compositionally biased region" description="Polar residues" evidence="1">
    <location>
        <begin position="1"/>
        <end position="10"/>
    </location>
</feature>
<organism evidence="2 3">
    <name type="scientific">Kingdonia uniflora</name>
    <dbReference type="NCBI Taxonomy" id="39325"/>
    <lineage>
        <taxon>Eukaryota</taxon>
        <taxon>Viridiplantae</taxon>
        <taxon>Streptophyta</taxon>
        <taxon>Embryophyta</taxon>
        <taxon>Tracheophyta</taxon>
        <taxon>Spermatophyta</taxon>
        <taxon>Magnoliopsida</taxon>
        <taxon>Ranunculales</taxon>
        <taxon>Circaeasteraceae</taxon>
        <taxon>Kingdonia</taxon>
    </lineage>
</organism>
<dbReference type="GO" id="GO:0005975">
    <property type="term" value="P:carbohydrate metabolic process"/>
    <property type="evidence" value="ECO:0007669"/>
    <property type="project" value="InterPro"/>
</dbReference>
<sequence length="408" mass="45431">MSSLQQTIPFQANKEEENQRTNSFHVSNPTTTTNLSLPTETFLKAAISLKEQVHSHKGVEREWWRVYRPTVYTGLLGTVFTCLRSYEAYGNEEDLLLCAEIVDTCAVVAHTFKRHVTFLCGRGGVYALGAVVANYRHDDQRRELFLNLFLEVAQERALPIGLEEGGFGMSYELLYGRAGFLWAALFINKYLGQDTLPKNLLMPVVEAVLAGGRAGASNHTSCPLMFRWHGTRYWGAAHGLAGILHVQDSVAADLSDSQDPAIYNLQCFSREALGAQRQQGILSVVLREPPIHAESVFPNDREFHDAAIEAGETVWNKGLVKKMGLSDGVSGNAYALLSFYRLTGKSVYLQRANVFASFLFHNARDLVFAGHVRGSDRAYSLFEELSGTACLLFDVFSPERSRFPGFEL</sequence>
<keyword evidence="3" id="KW-1185">Reference proteome</keyword>
<dbReference type="PANTHER" id="PTHR12736">
    <property type="entry name" value="LANC-LIKE PROTEIN"/>
    <property type="match status" value="1"/>
</dbReference>
<protein>
    <recommendedName>
        <fullName evidence="4">LanC-like protein GCL1</fullName>
    </recommendedName>
</protein>
<accession>A0A7J7MB16</accession>
<gene>
    <name evidence="2" type="ORF">GIB67_031405</name>
</gene>
<evidence type="ECO:0000313" key="2">
    <source>
        <dbReference type="EMBL" id="KAF6152083.1"/>
    </source>
</evidence>
<name>A0A7J7MB16_9MAGN</name>
<dbReference type="OrthoDB" id="10257263at2759"/>
<dbReference type="PRINTS" id="PR01950">
    <property type="entry name" value="LANCSUPER"/>
</dbReference>
<dbReference type="CDD" id="cd04794">
    <property type="entry name" value="euk_LANCL"/>
    <property type="match status" value="1"/>
</dbReference>
<dbReference type="AlphaFoldDB" id="A0A7J7MB16"/>
<dbReference type="Pfam" id="PF05147">
    <property type="entry name" value="LANC_like"/>
    <property type="match status" value="2"/>
</dbReference>
<dbReference type="Gene3D" id="1.50.10.10">
    <property type="match status" value="2"/>
</dbReference>
<dbReference type="GO" id="GO:0031179">
    <property type="term" value="P:peptide modification"/>
    <property type="evidence" value="ECO:0007669"/>
    <property type="project" value="InterPro"/>
</dbReference>
<dbReference type="SUPFAM" id="SSF158745">
    <property type="entry name" value="LanC-like"/>
    <property type="match status" value="1"/>
</dbReference>
<proteinExistence type="predicted"/>
<dbReference type="Proteomes" id="UP000541444">
    <property type="component" value="Unassembled WGS sequence"/>
</dbReference>
<dbReference type="InterPro" id="IPR012341">
    <property type="entry name" value="6hp_glycosidase-like_sf"/>
</dbReference>
<dbReference type="GO" id="GO:0005886">
    <property type="term" value="C:plasma membrane"/>
    <property type="evidence" value="ECO:0007669"/>
    <property type="project" value="TreeGrafter"/>
</dbReference>
<evidence type="ECO:0000313" key="3">
    <source>
        <dbReference type="Proteomes" id="UP000541444"/>
    </source>
</evidence>
<dbReference type="InterPro" id="IPR007822">
    <property type="entry name" value="LANC-like"/>
</dbReference>
<reference evidence="2 3" key="1">
    <citation type="journal article" date="2020" name="IScience">
        <title>Genome Sequencing of the Endangered Kingdonia uniflora (Circaeasteraceae, Ranunculales) Reveals Potential Mechanisms of Evolutionary Specialization.</title>
        <authorList>
            <person name="Sun Y."/>
            <person name="Deng T."/>
            <person name="Zhang A."/>
            <person name="Moore M.J."/>
            <person name="Landis J.B."/>
            <person name="Lin N."/>
            <person name="Zhang H."/>
            <person name="Zhang X."/>
            <person name="Huang J."/>
            <person name="Zhang X."/>
            <person name="Sun H."/>
            <person name="Wang H."/>
        </authorList>
    </citation>
    <scope>NUCLEOTIDE SEQUENCE [LARGE SCALE GENOMIC DNA]</scope>
    <source>
        <strain evidence="2">TB1705</strain>
        <tissue evidence="2">Leaf</tissue>
    </source>
</reference>
<dbReference type="PANTHER" id="PTHR12736:SF25">
    <property type="entry name" value="LANC-LIKE PROTEIN GCL1"/>
    <property type="match status" value="1"/>
</dbReference>
<comment type="caution">
    <text evidence="2">The sequence shown here is derived from an EMBL/GenBank/DDBJ whole genome shotgun (WGS) entry which is preliminary data.</text>
</comment>
<evidence type="ECO:0000256" key="1">
    <source>
        <dbReference type="SAM" id="MobiDB-lite"/>
    </source>
</evidence>
<feature type="region of interest" description="Disordered" evidence="1">
    <location>
        <begin position="1"/>
        <end position="30"/>
    </location>
</feature>